<feature type="domain" description="Microtubule-associated protein 1B/S N-terminal" evidence="2">
    <location>
        <begin position="18"/>
        <end position="215"/>
    </location>
</feature>
<dbReference type="Proteomes" id="UP000472268">
    <property type="component" value="Chromosome 12"/>
</dbReference>
<dbReference type="GO" id="GO:0000226">
    <property type="term" value="P:microtubule cytoskeleton organization"/>
    <property type="evidence" value="ECO:0007669"/>
    <property type="project" value="InterPro"/>
</dbReference>
<evidence type="ECO:0000313" key="4">
    <source>
        <dbReference type="Ensembl" id="ENSSSUP00005019205.1"/>
    </source>
</evidence>
<dbReference type="GO" id="GO:0005875">
    <property type="term" value="C:microtubule associated complex"/>
    <property type="evidence" value="ECO:0007669"/>
    <property type="project" value="TreeGrafter"/>
</dbReference>
<dbReference type="Pfam" id="PF23415">
    <property type="entry name" value="MAPB1_N"/>
    <property type="match status" value="1"/>
</dbReference>
<reference evidence="4 5" key="1">
    <citation type="submission" date="2019-05" db="EMBL/GenBank/DDBJ databases">
        <title>A Chromosome-scale Meerkat (S. suricatta) Genome Assembly.</title>
        <authorList>
            <person name="Dudchenko O."/>
            <person name="Lieberman Aiden E."/>
            <person name="Tung J."/>
            <person name="Barreiro L.B."/>
            <person name="Clutton-Brock T.H."/>
        </authorList>
    </citation>
    <scope>NUCLEOTIDE SEQUENCE [LARGE SCALE GENOMIC DNA]</scope>
</reference>
<sequence>MAAAAAGPGAAQAPSSLLLVVGGECGCSGLLAYVLEELERGIRSWDIDPGICSLDEQLKVFVSRHSATFSSIVKGQRSLHHRGDTLETLVLLNPSDKSLCDELRNLLLDPAPHKLLVLAGPCLEETGELLLQTGGFSPRHFLQVLGDKEIRDLLASTPPPADPPELTITCPSFGDWARLAPAGLDLQGALRLRWNPPVRLPASAGLREFLEYVAESLELPSPFELLEPPASVGFLRLARPCCYVFPGGLGDAAFFAVNGFTVLVNGGSNPKSSFWKLVRHLDRVDAVLVTHAGADSLPGLNSLLRRKLAERDEAAAGGGSGDDRLRRLISPNLGVVFLNARVAISRLASGEDEAELALSLLARLGITPLALNRGPLPAEPTVLFQKMGVGRLDMYVLHPPAAGAEPASVCALLVWHPAGPTEKVVRVLFPGCTPPARLLDGLVRLQHLGFLREPVVTPQDLAGPRRAGSRESVGSRDSLRRDGRAAAPSRPAQERPAATRKEPPPRVEAPRRAEREARLPREVKRDPKPSVPRSSQPRDVRRTASASGSVKKAGAQAAPRPRRAAENPQPGIPPAEERPCSPPSFRCGEASPPTEACGSPGPQLAATPSPESSLELGPSPATEDGSGALAENLELLLGASTPRPRTPSPPGAPQGPAESSGRLSLSPLRGGEAAPDASPTVTTPSLPAEVGSPHSTEVDESLSVSFEQVLPPPPAAAGEAGLSLPLRGPRVRRSASPHDVDLCLVSPCEFEHRKAVPMAPAPASPGSSESSARSQERAGAPGAEETPPTSVSESLPTLSDSDPLPAAPGVADSDEDMEGLGVPRRDPLPEPLKFPPPLPTPPSICMVDPEMLPPEQARPAEGLGRTRKSLVRPTPSTATSKAAPATTTKTKGLAGGDRAARPLGTRSEPSDKGGRAPLSRKSSVPKTTTRGPSGPAGSRPGGSAAPPGSPVYLDLAYLPGGRSARLVDEEFFRRVRALCYVISGQDQRREEGMRAVLDALLAGKQQWDRDLQVTLIPTFDSVAMHEWYEETHARHQALGITVLGSNSTVSMQDEAFPACKVEF</sequence>
<dbReference type="OrthoDB" id="5371837at2759"/>
<evidence type="ECO:0000259" key="3">
    <source>
        <dbReference type="Pfam" id="PF25281"/>
    </source>
</evidence>
<feature type="compositionally biased region" description="Low complexity" evidence="1">
    <location>
        <begin position="764"/>
        <end position="780"/>
    </location>
</feature>
<gene>
    <name evidence="4" type="primary">MAP1S</name>
</gene>
<feature type="compositionally biased region" description="Low complexity" evidence="1">
    <location>
        <begin position="930"/>
        <end position="946"/>
    </location>
</feature>
<reference evidence="4" key="2">
    <citation type="submission" date="2025-08" db="UniProtKB">
        <authorList>
            <consortium name="Ensembl"/>
        </authorList>
    </citation>
    <scope>IDENTIFICATION</scope>
</reference>
<feature type="compositionally biased region" description="Low complexity" evidence="1">
    <location>
        <begin position="608"/>
        <end position="643"/>
    </location>
</feature>
<feature type="region of interest" description="Disordered" evidence="1">
    <location>
        <begin position="459"/>
        <end position="738"/>
    </location>
</feature>
<dbReference type="GO" id="GO:0005874">
    <property type="term" value="C:microtubule"/>
    <property type="evidence" value="ECO:0007669"/>
    <property type="project" value="InterPro"/>
</dbReference>
<dbReference type="GO" id="GO:0030425">
    <property type="term" value="C:dendrite"/>
    <property type="evidence" value="ECO:0007669"/>
    <property type="project" value="TreeGrafter"/>
</dbReference>
<feature type="compositionally biased region" description="Low complexity" evidence="1">
    <location>
        <begin position="544"/>
        <end position="559"/>
    </location>
</feature>
<feature type="domain" description="Microtubule-associated protein 1A/B/S-like MBL-like" evidence="3">
    <location>
        <begin position="220"/>
        <end position="402"/>
    </location>
</feature>
<feature type="compositionally biased region" description="Low complexity" evidence="1">
    <location>
        <begin position="716"/>
        <end position="726"/>
    </location>
</feature>
<dbReference type="GeneID" id="115274084"/>
<feature type="compositionally biased region" description="Polar residues" evidence="1">
    <location>
        <begin position="920"/>
        <end position="929"/>
    </location>
</feature>
<evidence type="ECO:0000313" key="5">
    <source>
        <dbReference type="Proteomes" id="UP000472268"/>
    </source>
</evidence>
<dbReference type="InterPro" id="IPR026074">
    <property type="entry name" value="MAP1"/>
</dbReference>
<dbReference type="InterPro" id="IPR056617">
    <property type="entry name" value="MAP1B/S_N"/>
</dbReference>
<accession>A0A673UD28</accession>
<feature type="compositionally biased region" description="Pro residues" evidence="1">
    <location>
        <begin position="829"/>
        <end position="842"/>
    </location>
</feature>
<proteinExistence type="predicted"/>
<organism evidence="4 5">
    <name type="scientific">Suricata suricatta</name>
    <name type="common">Meerkat</name>
    <dbReference type="NCBI Taxonomy" id="37032"/>
    <lineage>
        <taxon>Eukaryota</taxon>
        <taxon>Metazoa</taxon>
        <taxon>Chordata</taxon>
        <taxon>Craniata</taxon>
        <taxon>Vertebrata</taxon>
        <taxon>Euteleostomi</taxon>
        <taxon>Mammalia</taxon>
        <taxon>Eutheria</taxon>
        <taxon>Laurasiatheria</taxon>
        <taxon>Carnivora</taxon>
        <taxon>Feliformia</taxon>
        <taxon>Herpestidae</taxon>
        <taxon>Suricata</taxon>
    </lineage>
</organism>
<dbReference type="Ensembl" id="ENSSSUT00005021951.1">
    <property type="protein sequence ID" value="ENSSSUP00005019205.1"/>
    <property type="gene ID" value="ENSSSUG00005012439.1"/>
</dbReference>
<name>A0A673UD28_SURSU</name>
<dbReference type="AlphaFoldDB" id="A0A673UD28"/>
<dbReference type="CTD" id="55201"/>
<dbReference type="GO" id="GO:0031114">
    <property type="term" value="P:regulation of microtubule depolymerization"/>
    <property type="evidence" value="ECO:0007669"/>
    <property type="project" value="TreeGrafter"/>
</dbReference>
<feature type="compositionally biased region" description="Polar residues" evidence="1">
    <location>
        <begin position="787"/>
        <end position="800"/>
    </location>
</feature>
<feature type="domain" description="Microtubule-associated protein 1A/B/S-like MBL-like" evidence="3">
    <location>
        <begin position="407"/>
        <end position="463"/>
    </location>
</feature>
<feature type="compositionally biased region" description="Basic and acidic residues" evidence="1">
    <location>
        <begin position="497"/>
        <end position="528"/>
    </location>
</feature>
<dbReference type="Pfam" id="PF25281">
    <property type="entry name" value="MBL_MAP1B"/>
    <property type="match status" value="2"/>
</dbReference>
<feature type="compositionally biased region" description="Pro residues" evidence="1">
    <location>
        <begin position="644"/>
        <end position="653"/>
    </location>
</feature>
<feature type="compositionally biased region" description="Low complexity" evidence="1">
    <location>
        <begin position="659"/>
        <end position="671"/>
    </location>
</feature>
<dbReference type="GO" id="GO:0003779">
    <property type="term" value="F:actin binding"/>
    <property type="evidence" value="ECO:0007669"/>
    <property type="project" value="TreeGrafter"/>
</dbReference>
<reference evidence="4" key="3">
    <citation type="submission" date="2025-09" db="UniProtKB">
        <authorList>
            <consortium name="Ensembl"/>
        </authorList>
    </citation>
    <scope>IDENTIFICATION</scope>
</reference>
<feature type="region of interest" description="Disordered" evidence="1">
    <location>
        <begin position="755"/>
        <end position="947"/>
    </location>
</feature>
<dbReference type="GO" id="GO:0008017">
    <property type="term" value="F:microtubule binding"/>
    <property type="evidence" value="ECO:0007669"/>
    <property type="project" value="InterPro"/>
</dbReference>
<dbReference type="PANTHER" id="PTHR13843:SF11">
    <property type="entry name" value="MICROTUBULE-ASSOCIATED PROTEIN 1S"/>
    <property type="match status" value="1"/>
</dbReference>
<dbReference type="GO" id="GO:0016358">
    <property type="term" value="P:dendrite development"/>
    <property type="evidence" value="ECO:0007669"/>
    <property type="project" value="TreeGrafter"/>
</dbReference>
<feature type="compositionally biased region" description="Basic and acidic residues" evidence="1">
    <location>
        <begin position="473"/>
        <end position="484"/>
    </location>
</feature>
<evidence type="ECO:0000259" key="2">
    <source>
        <dbReference type="Pfam" id="PF23415"/>
    </source>
</evidence>
<dbReference type="GO" id="GO:0007409">
    <property type="term" value="P:axonogenesis"/>
    <property type="evidence" value="ECO:0007669"/>
    <property type="project" value="TreeGrafter"/>
</dbReference>
<dbReference type="PANTHER" id="PTHR13843">
    <property type="entry name" value="MICROTUBULE-ASSOCIATED PROTEIN"/>
    <property type="match status" value="1"/>
</dbReference>
<feature type="compositionally biased region" description="Low complexity" evidence="1">
    <location>
        <begin position="873"/>
        <end position="891"/>
    </location>
</feature>
<keyword evidence="5" id="KW-1185">Reference proteome</keyword>
<dbReference type="GO" id="GO:0045202">
    <property type="term" value="C:synapse"/>
    <property type="evidence" value="ECO:0007669"/>
    <property type="project" value="TreeGrafter"/>
</dbReference>
<dbReference type="GO" id="GO:0005829">
    <property type="term" value="C:cytosol"/>
    <property type="evidence" value="ECO:0007669"/>
    <property type="project" value="TreeGrafter"/>
</dbReference>
<dbReference type="GO" id="GO:0043025">
    <property type="term" value="C:neuronal cell body"/>
    <property type="evidence" value="ECO:0007669"/>
    <property type="project" value="TreeGrafter"/>
</dbReference>
<dbReference type="InterPro" id="IPR057480">
    <property type="entry name" value="MAP1A/B/S-like_MBL"/>
</dbReference>
<evidence type="ECO:0000256" key="1">
    <source>
        <dbReference type="SAM" id="MobiDB-lite"/>
    </source>
</evidence>
<dbReference type="OMA" id="VMHEWYA"/>
<dbReference type="RefSeq" id="XP_029773337.1">
    <property type="nucleotide sequence ID" value="XM_029917477.1"/>
</dbReference>
<protein>
    <submittedName>
        <fullName evidence="4">Microtubule associated protein 1S</fullName>
    </submittedName>
</protein>